<dbReference type="AlphaFoldDB" id="A0A382D3T2"/>
<proteinExistence type="predicted"/>
<reference evidence="1" key="1">
    <citation type="submission" date="2018-05" db="EMBL/GenBank/DDBJ databases">
        <authorList>
            <person name="Lanie J.A."/>
            <person name="Ng W.-L."/>
            <person name="Kazmierczak K.M."/>
            <person name="Andrzejewski T.M."/>
            <person name="Davidsen T.M."/>
            <person name="Wayne K.J."/>
            <person name="Tettelin H."/>
            <person name="Glass J.I."/>
            <person name="Rusch D."/>
            <person name="Podicherti R."/>
            <person name="Tsui H.-C.T."/>
            <person name="Winkler M.E."/>
        </authorList>
    </citation>
    <scope>NUCLEOTIDE SEQUENCE</scope>
</reference>
<evidence type="ECO:0008006" key="2">
    <source>
        <dbReference type="Google" id="ProtNLM"/>
    </source>
</evidence>
<dbReference type="Pfam" id="PF03692">
    <property type="entry name" value="CxxCxxCC"/>
    <property type="match status" value="1"/>
</dbReference>
<dbReference type="EMBL" id="UINC01037384">
    <property type="protein sequence ID" value="SVB32789.1"/>
    <property type="molecule type" value="Genomic_DNA"/>
</dbReference>
<organism evidence="1">
    <name type="scientific">marine metagenome</name>
    <dbReference type="NCBI Taxonomy" id="408172"/>
    <lineage>
        <taxon>unclassified sequences</taxon>
        <taxon>metagenomes</taxon>
        <taxon>ecological metagenomes</taxon>
    </lineage>
</organism>
<gene>
    <name evidence="1" type="ORF">METZ01_LOCUS185643</name>
</gene>
<sequence length="122" mass="14107">MLIRTGECNQCGECCKTLNITVVRDVTLNQHKSIKELELYLSYRGICLVGEDIKRNQLFYSINIPCQQLGPENACKVHEDPEAKPLLCHRYPIESDNSEECSYQFQRSTPLRPVEFDIARTR</sequence>
<name>A0A382D3T2_9ZZZZ</name>
<protein>
    <recommendedName>
        <fullName evidence="2">Zinc/iron-chelating domain-containing protein</fullName>
    </recommendedName>
</protein>
<evidence type="ECO:0000313" key="1">
    <source>
        <dbReference type="EMBL" id="SVB32789.1"/>
    </source>
</evidence>
<dbReference type="InterPro" id="IPR005358">
    <property type="entry name" value="Puta_zinc/iron-chelating_dom"/>
</dbReference>
<accession>A0A382D3T2</accession>